<accession>F9G660</accession>
<feature type="non-terminal residue" evidence="2">
    <location>
        <position position="1"/>
    </location>
</feature>
<dbReference type="PANTHER" id="PTHR42085:SF2">
    <property type="entry name" value="F-BOX DOMAIN-CONTAINING PROTEIN"/>
    <property type="match status" value="1"/>
</dbReference>
<gene>
    <name evidence="2" type="ORF">FOXB_14142</name>
</gene>
<evidence type="ECO:0000256" key="1">
    <source>
        <dbReference type="SAM" id="MobiDB-lite"/>
    </source>
</evidence>
<name>F9G660_FUSOF</name>
<dbReference type="AlphaFoldDB" id="F9G660"/>
<reference evidence="2" key="1">
    <citation type="journal article" date="2012" name="Mol. Plant Microbe Interact.">
        <title>A highly conserved effector in Fusarium oxysporum is required for full virulence on Arabidopsis.</title>
        <authorList>
            <person name="Thatcher L.F."/>
            <person name="Gardiner D.M."/>
            <person name="Kazan K."/>
            <person name="Manners J."/>
        </authorList>
    </citation>
    <scope>NUCLEOTIDE SEQUENCE [LARGE SCALE GENOMIC DNA]</scope>
    <source>
        <strain evidence="2">Fo5176</strain>
    </source>
</reference>
<dbReference type="STRING" id="660025.F9G660"/>
<dbReference type="EMBL" id="AFQF01003491">
    <property type="protein sequence ID" value="EGU75347.1"/>
    <property type="molecule type" value="Genomic_DNA"/>
</dbReference>
<dbReference type="InterPro" id="IPR038883">
    <property type="entry name" value="AN11006-like"/>
</dbReference>
<evidence type="ECO:0000313" key="2">
    <source>
        <dbReference type="EMBL" id="EGU75347.1"/>
    </source>
</evidence>
<protein>
    <submittedName>
        <fullName evidence="2">Uncharacterized protein</fullName>
    </submittedName>
</protein>
<proteinExistence type="predicted"/>
<dbReference type="OrthoDB" id="62952at2759"/>
<feature type="compositionally biased region" description="Polar residues" evidence="1">
    <location>
        <begin position="1"/>
        <end position="18"/>
    </location>
</feature>
<organism evidence="2">
    <name type="scientific">Fusarium oxysporum (strain Fo5176)</name>
    <name type="common">Fusarium vascular wilt</name>
    <dbReference type="NCBI Taxonomy" id="660025"/>
    <lineage>
        <taxon>Eukaryota</taxon>
        <taxon>Fungi</taxon>
        <taxon>Dikarya</taxon>
        <taxon>Ascomycota</taxon>
        <taxon>Pezizomycotina</taxon>
        <taxon>Sordariomycetes</taxon>
        <taxon>Hypocreomycetidae</taxon>
        <taxon>Hypocreales</taxon>
        <taxon>Nectriaceae</taxon>
        <taxon>Fusarium</taxon>
        <taxon>Fusarium oxysporum species complex</taxon>
    </lineage>
</organism>
<comment type="caution">
    <text evidence="2">The sequence shown here is derived from an EMBL/GenBank/DDBJ whole genome shotgun (WGS) entry which is preliminary data.</text>
</comment>
<sequence>TPTPSLAPTLPVSTSSPAPLQYPEPPDEFVQDNITYSNREKTTKKAARLGSSHLFDVVLKSLGILNGIIGLTGNTIPVIIPYQTIPITDFNSTTMDLFAFPVEVRLKIYSQLLLVHPALINLEKREYPSPARLRLEESIDLCPALLRISKQVYDEAVPLLYSDNCFHFPEEDEAKTGYATGTTLALFLGQIGLLAKLVHHVCITLPNRSTLLDTQLDEDYLKDLDLLRDACVSITTLELSLPFTSGFPVSTTSLDLIDMRLKALPLLQDVIVNVRWYGGESVEASDDESENLGGVDDWNHPDGCLTAKLRERRWTVQITKVPPVKEVWTDPDDMIEFDNEDDYHYYMSNVWSRREWEQEQEEETEYYYQRQLAGYDMGYADDGGPPWYATSPLLPM</sequence>
<feature type="region of interest" description="Disordered" evidence="1">
    <location>
        <begin position="1"/>
        <end position="24"/>
    </location>
</feature>
<dbReference type="PANTHER" id="PTHR42085">
    <property type="entry name" value="F-BOX DOMAIN-CONTAINING PROTEIN"/>
    <property type="match status" value="1"/>
</dbReference>